<keyword evidence="3" id="KW-0406">Ion transport</keyword>
<evidence type="ECO:0000256" key="1">
    <source>
        <dbReference type="ARBA" id="ARBA00005850"/>
    </source>
</evidence>
<dbReference type="EMBL" id="OV170225">
    <property type="protein sequence ID" value="CAH0725040.1"/>
    <property type="molecule type" value="Genomic_DNA"/>
</dbReference>
<protein>
    <submittedName>
        <fullName evidence="6">Uncharacterized protein</fullName>
    </submittedName>
</protein>
<dbReference type="AlphaFoldDB" id="A0A8J9YFU2"/>
<proteinExistence type="inferred from homology"/>
<name>A0A8J9YFU2_9NEOP</name>
<dbReference type="PANTHER" id="PTHR11671">
    <property type="entry name" value="V-TYPE ATP SYNTHASE SUBUNIT D"/>
    <property type="match status" value="1"/>
</dbReference>
<evidence type="ECO:0000256" key="2">
    <source>
        <dbReference type="ARBA" id="ARBA00022448"/>
    </source>
</evidence>
<accession>A0A8J9YFU2</accession>
<feature type="region of interest" description="Disordered" evidence="5">
    <location>
        <begin position="175"/>
        <end position="194"/>
    </location>
</feature>
<evidence type="ECO:0000313" key="7">
    <source>
        <dbReference type="Proteomes" id="UP000838878"/>
    </source>
</evidence>
<organism evidence="6 7">
    <name type="scientific">Brenthis ino</name>
    <name type="common">lesser marbled fritillary</name>
    <dbReference type="NCBI Taxonomy" id="405034"/>
    <lineage>
        <taxon>Eukaryota</taxon>
        <taxon>Metazoa</taxon>
        <taxon>Ecdysozoa</taxon>
        <taxon>Arthropoda</taxon>
        <taxon>Hexapoda</taxon>
        <taxon>Insecta</taxon>
        <taxon>Pterygota</taxon>
        <taxon>Neoptera</taxon>
        <taxon>Endopterygota</taxon>
        <taxon>Lepidoptera</taxon>
        <taxon>Glossata</taxon>
        <taxon>Ditrysia</taxon>
        <taxon>Papilionoidea</taxon>
        <taxon>Nymphalidae</taxon>
        <taxon>Heliconiinae</taxon>
        <taxon>Argynnini</taxon>
        <taxon>Brenthis</taxon>
    </lineage>
</organism>
<evidence type="ECO:0000256" key="5">
    <source>
        <dbReference type="SAM" id="MobiDB-lite"/>
    </source>
</evidence>
<evidence type="ECO:0000256" key="3">
    <source>
        <dbReference type="ARBA" id="ARBA00023065"/>
    </source>
</evidence>
<gene>
    <name evidence="6" type="ORF">BINO364_LOCUS10663</name>
</gene>
<dbReference type="InterPro" id="IPR002699">
    <property type="entry name" value="V_ATPase_D"/>
</dbReference>
<keyword evidence="2" id="KW-0813">Transport</keyword>
<sequence>MNTENRYPVTASLFMLREIKNRQEKVNRGYQLLKRKADALRMRGHQAAAELATTQAILGHTLKEAYISLAAIKFTNGESNALVLENVEEAQIRVHRVPENISGVATVSLQIIEDNKVNNTLRYAGLGAGGHRTAETKKAFRKAIELLITFASLRNTCLLLDEAIKSTLSQSLLKSNKKPISGGSVESDKSATPPLFPKESLESFTNIYSGVISSTTVSAGDFKPVCYPHNWDDEDLLF</sequence>
<dbReference type="Proteomes" id="UP000838878">
    <property type="component" value="Chromosome 5"/>
</dbReference>
<dbReference type="OrthoDB" id="7676488at2759"/>
<reference evidence="6" key="1">
    <citation type="submission" date="2021-12" db="EMBL/GenBank/DDBJ databases">
        <authorList>
            <person name="Martin H S."/>
        </authorList>
    </citation>
    <scope>NUCLEOTIDE SEQUENCE</scope>
</reference>
<comment type="similarity">
    <text evidence="1">Belongs to the V-ATPase D subunit family.</text>
</comment>
<keyword evidence="7" id="KW-1185">Reference proteome</keyword>
<dbReference type="Gene3D" id="1.10.287.3240">
    <property type="match status" value="1"/>
</dbReference>
<evidence type="ECO:0000313" key="6">
    <source>
        <dbReference type="EMBL" id="CAH0725040.1"/>
    </source>
</evidence>
<feature type="non-terminal residue" evidence="6">
    <location>
        <position position="238"/>
    </location>
</feature>
<evidence type="ECO:0000256" key="4">
    <source>
        <dbReference type="ARBA" id="ARBA00045737"/>
    </source>
</evidence>
<dbReference type="Pfam" id="PF01813">
    <property type="entry name" value="ATP-synt_D"/>
    <property type="match status" value="1"/>
</dbReference>
<comment type="function">
    <text evidence="4">Subunit of the V1 complex of vacuolar(H+)-ATPase (V-ATPase), a multisubunit enzyme composed of a peripheral complex (V1) that hydrolyzes ATP and a membrane integral complex (V0) that translocates protons. V-ATPase is responsible for acidifying and maintaining the pH of intracellular compartments and in some cell types, is targeted to the plasma membrane, where it is responsible for acidifying the extracellular environment.</text>
</comment>
<dbReference type="GO" id="GO:0046961">
    <property type="term" value="F:proton-transporting ATPase activity, rotational mechanism"/>
    <property type="evidence" value="ECO:0007669"/>
    <property type="project" value="InterPro"/>
</dbReference>